<keyword evidence="1" id="KW-0472">Membrane</keyword>
<gene>
    <name evidence="2" type="ORF">BT62DRAFT_1006449</name>
</gene>
<comment type="caution">
    <text evidence="2">The sequence shown here is derived from an EMBL/GenBank/DDBJ whole genome shotgun (WGS) entry which is preliminary data.</text>
</comment>
<reference evidence="2" key="1">
    <citation type="submission" date="2020-11" db="EMBL/GenBank/DDBJ databases">
        <title>Adaptations for nitrogen fixation in a non-lichenized fungal sporocarp promotes dispersal by wood-feeding termites.</title>
        <authorList>
            <consortium name="DOE Joint Genome Institute"/>
            <person name="Koch R.A."/>
            <person name="Yoon G."/>
            <person name="Arayal U."/>
            <person name="Lail K."/>
            <person name="Amirebrahimi M."/>
            <person name="Labutti K."/>
            <person name="Lipzen A."/>
            <person name="Riley R."/>
            <person name="Barry K."/>
            <person name="Henrissat B."/>
            <person name="Grigoriev I.V."/>
            <person name="Herr J.R."/>
            <person name="Aime M.C."/>
        </authorList>
    </citation>
    <scope>NUCLEOTIDE SEQUENCE</scope>
    <source>
        <strain evidence="2">MCA 3950</strain>
    </source>
</reference>
<evidence type="ECO:0000313" key="3">
    <source>
        <dbReference type="Proteomes" id="UP000812287"/>
    </source>
</evidence>
<keyword evidence="3" id="KW-1185">Reference proteome</keyword>
<dbReference type="AlphaFoldDB" id="A0A9P7VRT5"/>
<dbReference type="RefSeq" id="XP_043038993.1">
    <property type="nucleotide sequence ID" value="XM_043177249.1"/>
</dbReference>
<feature type="transmembrane region" description="Helical" evidence="1">
    <location>
        <begin position="29"/>
        <end position="54"/>
    </location>
</feature>
<dbReference type="GeneID" id="66099536"/>
<evidence type="ECO:0000313" key="2">
    <source>
        <dbReference type="EMBL" id="KAG7445493.1"/>
    </source>
</evidence>
<dbReference type="OrthoDB" id="3218485at2759"/>
<evidence type="ECO:0000256" key="1">
    <source>
        <dbReference type="SAM" id="Phobius"/>
    </source>
</evidence>
<proteinExistence type="predicted"/>
<name>A0A9P7VRT5_9AGAR</name>
<keyword evidence="1" id="KW-1133">Transmembrane helix</keyword>
<dbReference type="Proteomes" id="UP000812287">
    <property type="component" value="Unassembled WGS sequence"/>
</dbReference>
<accession>A0A9P7VRT5</accession>
<feature type="transmembrane region" description="Helical" evidence="1">
    <location>
        <begin position="102"/>
        <end position="120"/>
    </location>
</feature>
<keyword evidence="1" id="KW-0812">Transmembrane</keyword>
<protein>
    <submittedName>
        <fullName evidence="2">Uncharacterized protein</fullName>
    </submittedName>
</protein>
<organism evidence="2 3">
    <name type="scientific">Guyanagaster necrorhizus</name>
    <dbReference type="NCBI Taxonomy" id="856835"/>
    <lineage>
        <taxon>Eukaryota</taxon>
        <taxon>Fungi</taxon>
        <taxon>Dikarya</taxon>
        <taxon>Basidiomycota</taxon>
        <taxon>Agaricomycotina</taxon>
        <taxon>Agaricomycetes</taxon>
        <taxon>Agaricomycetidae</taxon>
        <taxon>Agaricales</taxon>
        <taxon>Marasmiineae</taxon>
        <taxon>Physalacriaceae</taxon>
        <taxon>Guyanagaster</taxon>
    </lineage>
</organism>
<dbReference type="EMBL" id="MU250536">
    <property type="protein sequence ID" value="KAG7445493.1"/>
    <property type="molecule type" value="Genomic_DNA"/>
</dbReference>
<sequence>MAHVSPLSLLLSRSLVYDMLRFTEIVNFHWMQCFFGNVCISGASVFGSLACSVYPRSSHKVSRPIREAVPCPIFFMVPSLLDRATLVCAANRLRLRYVRMEWTTVGQNHVFTFFLLLYVFRLRMRFFTVISLVYPSNASFPLPPSPSLPRRLHQVNTRDLHVRAKYLEYFKRATPSCSTCTAAWKRSLPTPALEAATRDIPVEQVLHPTEMASFLTDAVLYIAPSTAFRVKDLEAFELALLEDPIFEEINIEGYRIMRRWIEMAVEYAS</sequence>